<dbReference type="Proteomes" id="UP001479436">
    <property type="component" value="Unassembled WGS sequence"/>
</dbReference>
<organism evidence="7 8">
    <name type="scientific">Basidiobolus ranarum</name>
    <dbReference type="NCBI Taxonomy" id="34480"/>
    <lineage>
        <taxon>Eukaryota</taxon>
        <taxon>Fungi</taxon>
        <taxon>Fungi incertae sedis</taxon>
        <taxon>Zoopagomycota</taxon>
        <taxon>Entomophthoromycotina</taxon>
        <taxon>Basidiobolomycetes</taxon>
        <taxon>Basidiobolales</taxon>
        <taxon>Basidiobolaceae</taxon>
        <taxon>Basidiobolus</taxon>
    </lineage>
</organism>
<keyword evidence="2 7" id="KW-0396">Initiation factor</keyword>
<dbReference type="SUPFAM" id="SSF50447">
    <property type="entry name" value="Translation proteins"/>
    <property type="match status" value="1"/>
</dbReference>
<evidence type="ECO:0000256" key="5">
    <source>
        <dbReference type="ARBA" id="ARBA00023134"/>
    </source>
</evidence>
<sequence>MEYDIDPVIDSVASLDLYPRPKPENASIYPHRPPIVTIMGHVDHGKTTLLDSLRNASVAAQEAGGISQHIGAISVNFPSKKKITFIDTPGHAAFNAMRARGANATDIVVLVVAADDGVMPQTIEAINHATAAGVAIIVAINKCDKHNVNTQKIREELLRYNVQLEEFGGDTRAVPICGLTGMGLIELKENISTLAEVLDLRAEVDGTSEGVVLENVSTVLVHRGTLKSGSIVVAGTSWGKIRRRIDDKGKIVNAAGPGTPVRIIRCKDLPKAGDEMLEAEDEL</sequence>
<dbReference type="InterPro" id="IPR027417">
    <property type="entry name" value="P-loop_NTPase"/>
</dbReference>
<dbReference type="SUPFAM" id="SSF52540">
    <property type="entry name" value="P-loop containing nucleoside triphosphate hydrolases"/>
    <property type="match status" value="1"/>
</dbReference>
<dbReference type="Pfam" id="PF00009">
    <property type="entry name" value="GTP_EFTU"/>
    <property type="match status" value="1"/>
</dbReference>
<accession>A0ABR2VKQ0</accession>
<keyword evidence="4" id="KW-0648">Protein biosynthesis</keyword>
<dbReference type="InterPro" id="IPR000795">
    <property type="entry name" value="T_Tr_GTP-bd_dom"/>
</dbReference>
<evidence type="ECO:0000313" key="7">
    <source>
        <dbReference type="EMBL" id="KAK9670975.1"/>
    </source>
</evidence>
<comment type="caution">
    <text evidence="7">The sequence shown here is derived from an EMBL/GenBank/DDBJ whole genome shotgun (WGS) entry which is preliminary data.</text>
</comment>
<keyword evidence="8" id="KW-1185">Reference proteome</keyword>
<gene>
    <name evidence="7" type="primary">IFM1_2</name>
    <name evidence="7" type="ORF">K7432_017162</name>
</gene>
<dbReference type="InterPro" id="IPR015760">
    <property type="entry name" value="TIF_IF2"/>
</dbReference>
<dbReference type="PANTHER" id="PTHR43381:SF20">
    <property type="entry name" value="TRANSLATION INITIATION FACTOR IF-2, MITOCHONDRIAL"/>
    <property type="match status" value="1"/>
</dbReference>
<evidence type="ECO:0000256" key="1">
    <source>
        <dbReference type="ARBA" id="ARBA00007733"/>
    </source>
</evidence>
<comment type="similarity">
    <text evidence="1">Belongs to the TRAFAC class translation factor GTPase superfamily. Classic translation factor GTPase family. IF-2 subfamily.</text>
</comment>
<evidence type="ECO:0000256" key="4">
    <source>
        <dbReference type="ARBA" id="ARBA00022917"/>
    </source>
</evidence>
<evidence type="ECO:0000256" key="2">
    <source>
        <dbReference type="ARBA" id="ARBA00022540"/>
    </source>
</evidence>
<evidence type="ECO:0000313" key="8">
    <source>
        <dbReference type="Proteomes" id="UP001479436"/>
    </source>
</evidence>
<dbReference type="NCBIfam" id="TIGR00231">
    <property type="entry name" value="small_GTP"/>
    <property type="match status" value="1"/>
</dbReference>
<dbReference type="Gene3D" id="2.40.30.10">
    <property type="entry name" value="Translation factors"/>
    <property type="match status" value="1"/>
</dbReference>
<dbReference type="EMBL" id="JASJQH010010286">
    <property type="protein sequence ID" value="KAK9670975.1"/>
    <property type="molecule type" value="Genomic_DNA"/>
</dbReference>
<dbReference type="InterPro" id="IPR053905">
    <property type="entry name" value="EF-G-like_DII"/>
</dbReference>
<proteinExistence type="inferred from homology"/>
<dbReference type="CDD" id="cd01887">
    <property type="entry name" value="IF2_eIF5B"/>
    <property type="match status" value="1"/>
</dbReference>
<keyword evidence="5" id="KW-0342">GTP-binding</keyword>
<feature type="domain" description="Tr-type G" evidence="6">
    <location>
        <begin position="31"/>
        <end position="209"/>
    </location>
</feature>
<dbReference type="Pfam" id="PF22042">
    <property type="entry name" value="EF-G_D2"/>
    <property type="match status" value="1"/>
</dbReference>
<name>A0ABR2VKQ0_9FUNG</name>
<dbReference type="Gene3D" id="3.40.50.300">
    <property type="entry name" value="P-loop containing nucleotide triphosphate hydrolases"/>
    <property type="match status" value="1"/>
</dbReference>
<dbReference type="PROSITE" id="PS51722">
    <property type="entry name" value="G_TR_2"/>
    <property type="match status" value="1"/>
</dbReference>
<dbReference type="InterPro" id="IPR005225">
    <property type="entry name" value="Small_GTP-bd"/>
</dbReference>
<keyword evidence="3" id="KW-0547">Nucleotide-binding</keyword>
<reference evidence="7 8" key="1">
    <citation type="submission" date="2023-04" db="EMBL/GenBank/DDBJ databases">
        <title>Genome of Basidiobolus ranarum AG-B5.</title>
        <authorList>
            <person name="Stajich J.E."/>
            <person name="Carter-House D."/>
            <person name="Gryganskyi A."/>
        </authorList>
    </citation>
    <scope>NUCLEOTIDE SEQUENCE [LARGE SCALE GENOMIC DNA]</scope>
    <source>
        <strain evidence="7 8">AG-B5</strain>
    </source>
</reference>
<dbReference type="InterPro" id="IPR009000">
    <property type="entry name" value="Transl_B-barrel_sf"/>
</dbReference>
<protein>
    <submittedName>
        <fullName evidence="7">Translation initiation factor IF-2</fullName>
    </submittedName>
</protein>
<evidence type="ECO:0000259" key="6">
    <source>
        <dbReference type="PROSITE" id="PS51722"/>
    </source>
</evidence>
<evidence type="ECO:0000256" key="3">
    <source>
        <dbReference type="ARBA" id="ARBA00022741"/>
    </source>
</evidence>
<dbReference type="PANTHER" id="PTHR43381">
    <property type="entry name" value="TRANSLATION INITIATION FACTOR IF-2-RELATED"/>
    <property type="match status" value="1"/>
</dbReference>
<dbReference type="GO" id="GO:0003743">
    <property type="term" value="F:translation initiation factor activity"/>
    <property type="evidence" value="ECO:0007669"/>
    <property type="project" value="UniProtKB-KW"/>
</dbReference>